<name>A0A3P6FN47_BRAOL</name>
<gene>
    <name evidence="1" type="ORF">BOLC8T46919H</name>
</gene>
<sequence>MINIIFGILLSKKYFKQSGKRAVSIRLVTLWFVALREAAYRKAYIGLWEMSSYW</sequence>
<protein>
    <submittedName>
        <fullName evidence="1">Uncharacterized protein</fullName>
    </submittedName>
</protein>
<dbReference type="EMBL" id="LR031879">
    <property type="protein sequence ID" value="VDD53690.1"/>
    <property type="molecule type" value="Genomic_DNA"/>
</dbReference>
<organism evidence="1">
    <name type="scientific">Brassica oleracea</name>
    <name type="common">Wild cabbage</name>
    <dbReference type="NCBI Taxonomy" id="3712"/>
    <lineage>
        <taxon>Eukaryota</taxon>
        <taxon>Viridiplantae</taxon>
        <taxon>Streptophyta</taxon>
        <taxon>Embryophyta</taxon>
        <taxon>Tracheophyta</taxon>
        <taxon>Spermatophyta</taxon>
        <taxon>Magnoliopsida</taxon>
        <taxon>eudicotyledons</taxon>
        <taxon>Gunneridae</taxon>
        <taxon>Pentapetalae</taxon>
        <taxon>rosids</taxon>
        <taxon>malvids</taxon>
        <taxon>Brassicales</taxon>
        <taxon>Brassicaceae</taxon>
        <taxon>Brassiceae</taxon>
        <taxon>Brassica</taxon>
    </lineage>
</organism>
<reference evidence="1" key="1">
    <citation type="submission" date="2018-11" db="EMBL/GenBank/DDBJ databases">
        <authorList>
            <consortium name="Genoscope - CEA"/>
            <person name="William W."/>
        </authorList>
    </citation>
    <scope>NUCLEOTIDE SEQUENCE</scope>
</reference>
<dbReference type="AlphaFoldDB" id="A0A3P6FN47"/>
<proteinExistence type="predicted"/>
<evidence type="ECO:0000313" key="1">
    <source>
        <dbReference type="EMBL" id="VDD53690.1"/>
    </source>
</evidence>
<accession>A0A3P6FN47</accession>